<dbReference type="PANTHER" id="PTHR38030">
    <property type="entry name" value="PROTOPORPHYRINOGEN IX DEHYDROGENASE [MENAQUINONE]"/>
    <property type="match status" value="1"/>
</dbReference>
<dbReference type="PROSITE" id="PS00201">
    <property type="entry name" value="FLAVODOXIN"/>
    <property type="match status" value="1"/>
</dbReference>
<dbReference type="GO" id="GO:0009055">
    <property type="term" value="F:electron transfer activity"/>
    <property type="evidence" value="ECO:0007669"/>
    <property type="project" value="InterPro"/>
</dbReference>
<comment type="caution">
    <text evidence="2">The sequence shown here is derived from an EMBL/GenBank/DDBJ whole genome shotgun (WGS) entry which is preliminary data.</text>
</comment>
<dbReference type="Proteomes" id="UP000078292">
    <property type="component" value="Unassembled WGS sequence"/>
</dbReference>
<dbReference type="RefSeq" id="WP_043056046.1">
    <property type="nucleotide sequence ID" value="NZ_LXEY01000007.1"/>
</dbReference>
<dbReference type="Gene3D" id="3.40.50.360">
    <property type="match status" value="1"/>
</dbReference>
<feature type="domain" description="Flavodoxin" evidence="1">
    <location>
        <begin position="5"/>
        <end position="143"/>
    </location>
</feature>
<dbReference type="PANTHER" id="PTHR38030:SF2">
    <property type="entry name" value="PROTOPORPHYRINOGEN IX DEHYDROGENASE [QUINONE]"/>
    <property type="match status" value="1"/>
</dbReference>
<gene>
    <name evidence="2" type="ORF">A6F49_04370</name>
</gene>
<dbReference type="EMBL" id="LXEY01000007">
    <property type="protein sequence ID" value="OAV62897.1"/>
    <property type="molecule type" value="Genomic_DNA"/>
</dbReference>
<dbReference type="InterPro" id="IPR052200">
    <property type="entry name" value="Protoporphyrinogen_IX_DH"/>
</dbReference>
<dbReference type="GO" id="GO:0070819">
    <property type="term" value="F:menaquinone-dependent protoporphyrinogen oxidase activity"/>
    <property type="evidence" value="ECO:0007669"/>
    <property type="project" value="TreeGrafter"/>
</dbReference>
<keyword evidence="3" id="KW-1185">Reference proteome</keyword>
<accession>A0A1B7M2R6</accession>
<evidence type="ECO:0000259" key="1">
    <source>
        <dbReference type="Pfam" id="PF12724"/>
    </source>
</evidence>
<dbReference type="InterPro" id="IPR001226">
    <property type="entry name" value="Flavodoxin_CS"/>
</dbReference>
<dbReference type="GO" id="GO:0006783">
    <property type="term" value="P:heme biosynthetic process"/>
    <property type="evidence" value="ECO:0007669"/>
    <property type="project" value="TreeGrafter"/>
</dbReference>
<sequence>MLNAIVIYESKYGATRQYAQWIAEDLQCRVVERKALDINDVKKADVIIYGGAIYAGGVSGVSFLRKNFDVLETKRLVVFTCGLSNPADNQNTGPIRERLAKTLTPPVMEKVKIFHLRGAIDYSRLGVIHKALMAMVVRPVKKKNPASRTAEEQQMLDTYGKAVSFIDRDSIGPLVEYVRRL</sequence>
<dbReference type="AlphaFoldDB" id="A0A1B7M2R6"/>
<dbReference type="OrthoDB" id="4878515at2"/>
<dbReference type="STRING" id="1837282.A6F49_04370"/>
<dbReference type="Pfam" id="PF12724">
    <property type="entry name" value="Flavodoxin_5"/>
    <property type="match status" value="1"/>
</dbReference>
<dbReference type="InterPro" id="IPR026816">
    <property type="entry name" value="Flavodoxin_dom"/>
</dbReference>
<evidence type="ECO:0000313" key="2">
    <source>
        <dbReference type="EMBL" id="OAV62897.1"/>
    </source>
</evidence>
<dbReference type="SUPFAM" id="SSF52218">
    <property type="entry name" value="Flavoproteins"/>
    <property type="match status" value="1"/>
</dbReference>
<organism evidence="2 3">
    <name type="scientific">Enteractinococcus helveticum</name>
    <dbReference type="NCBI Taxonomy" id="1837282"/>
    <lineage>
        <taxon>Bacteria</taxon>
        <taxon>Bacillati</taxon>
        <taxon>Actinomycetota</taxon>
        <taxon>Actinomycetes</taxon>
        <taxon>Micrococcales</taxon>
        <taxon>Micrococcaceae</taxon>
    </lineage>
</organism>
<dbReference type="GO" id="GO:0010181">
    <property type="term" value="F:FMN binding"/>
    <property type="evidence" value="ECO:0007669"/>
    <property type="project" value="InterPro"/>
</dbReference>
<protein>
    <submittedName>
        <fullName evidence="2">Flavodoxin</fullName>
    </submittedName>
</protein>
<dbReference type="InterPro" id="IPR029039">
    <property type="entry name" value="Flavoprotein-like_sf"/>
</dbReference>
<evidence type="ECO:0000313" key="3">
    <source>
        <dbReference type="Proteomes" id="UP000078292"/>
    </source>
</evidence>
<reference evidence="2 3" key="1">
    <citation type="submission" date="2016-04" db="EMBL/GenBank/DDBJ databases">
        <title>First whole genome shotgun sequence of the bacterium Enteractinococcus sp. strain UASWS1574.</title>
        <authorList>
            <person name="Crovadore J."/>
            <person name="Chablais R."/>
            <person name="Lefort F."/>
        </authorList>
    </citation>
    <scope>NUCLEOTIDE SEQUENCE [LARGE SCALE GENOMIC DNA]</scope>
    <source>
        <strain evidence="2 3">UASWS1574</strain>
    </source>
</reference>
<proteinExistence type="predicted"/>
<name>A0A1B7M2R6_9MICC</name>